<evidence type="ECO:0000256" key="3">
    <source>
        <dbReference type="ARBA" id="ARBA00022980"/>
    </source>
</evidence>
<evidence type="ECO:0000313" key="7">
    <source>
        <dbReference type="EMBL" id="MBJ6371181.1"/>
    </source>
</evidence>
<dbReference type="Gene3D" id="3.30.1390.20">
    <property type="entry name" value="Ribosomal protein L30, ferredoxin-like fold domain"/>
    <property type="match status" value="1"/>
</dbReference>
<evidence type="ECO:0000256" key="2">
    <source>
        <dbReference type="ARBA" id="ARBA00011838"/>
    </source>
</evidence>
<dbReference type="RefSeq" id="WP_199024044.1">
    <property type="nucleotide sequence ID" value="NZ_JAELVR010000004.1"/>
</dbReference>
<dbReference type="HAMAP" id="MF_01371_B">
    <property type="entry name" value="Ribosomal_uL30_B"/>
    <property type="match status" value="1"/>
</dbReference>
<evidence type="ECO:0000313" key="8">
    <source>
        <dbReference type="Proteomes" id="UP000619079"/>
    </source>
</evidence>
<keyword evidence="4 5" id="KW-0687">Ribonucleoprotein</keyword>
<dbReference type="NCBIfam" id="TIGR01308">
    <property type="entry name" value="rpmD_bact"/>
    <property type="match status" value="1"/>
</dbReference>
<comment type="subunit">
    <text evidence="2 5">Part of the 50S ribosomal subunit.</text>
</comment>
<dbReference type="SUPFAM" id="SSF55129">
    <property type="entry name" value="Ribosomal protein L30p/L7e"/>
    <property type="match status" value="1"/>
</dbReference>
<dbReference type="AlphaFoldDB" id="A0A8J7LVQ3"/>
<dbReference type="InterPro" id="IPR005996">
    <property type="entry name" value="Ribosomal_uL30_bac-type"/>
</dbReference>
<dbReference type="PANTHER" id="PTHR15892:SF2">
    <property type="entry name" value="LARGE RIBOSOMAL SUBUNIT PROTEIN UL30M"/>
    <property type="match status" value="1"/>
</dbReference>
<comment type="caution">
    <text evidence="7">The sequence shown here is derived from an EMBL/GenBank/DDBJ whole genome shotgun (WGS) entry which is preliminary data.</text>
</comment>
<dbReference type="Proteomes" id="UP000619079">
    <property type="component" value="Unassembled WGS sequence"/>
</dbReference>
<name>A0A8J7LVQ3_9RHOB</name>
<dbReference type="GO" id="GO:0003735">
    <property type="term" value="F:structural constituent of ribosome"/>
    <property type="evidence" value="ECO:0007669"/>
    <property type="project" value="InterPro"/>
</dbReference>
<organism evidence="7 8">
    <name type="scientific">Sedimentitalea arenosa</name>
    <dbReference type="NCBI Taxonomy" id="2798803"/>
    <lineage>
        <taxon>Bacteria</taxon>
        <taxon>Pseudomonadati</taxon>
        <taxon>Pseudomonadota</taxon>
        <taxon>Alphaproteobacteria</taxon>
        <taxon>Rhodobacterales</taxon>
        <taxon>Paracoccaceae</taxon>
        <taxon>Sedimentitalea</taxon>
    </lineage>
</organism>
<evidence type="ECO:0000259" key="6">
    <source>
        <dbReference type="Pfam" id="PF00327"/>
    </source>
</evidence>
<evidence type="ECO:0000256" key="1">
    <source>
        <dbReference type="ARBA" id="ARBA00007594"/>
    </source>
</evidence>
<accession>A0A8J7LVQ3</accession>
<dbReference type="InterPro" id="IPR036919">
    <property type="entry name" value="Ribo_uL30_ferredoxin-like_sf"/>
</dbReference>
<dbReference type="EMBL" id="JAELVR010000004">
    <property type="protein sequence ID" value="MBJ6371181.1"/>
    <property type="molecule type" value="Genomic_DNA"/>
</dbReference>
<gene>
    <name evidence="5 7" type="primary">rpmD</name>
    <name evidence="7" type="ORF">JF290_06550</name>
</gene>
<feature type="domain" description="Large ribosomal subunit protein uL30-like ferredoxin-like fold" evidence="6">
    <location>
        <begin position="6"/>
        <end position="55"/>
    </location>
</feature>
<dbReference type="PIRSF" id="PIRSF002211">
    <property type="entry name" value="Ribosomal_L30_bac-type"/>
    <property type="match status" value="1"/>
</dbReference>
<dbReference type="CDD" id="cd01658">
    <property type="entry name" value="Ribosomal_L30"/>
    <property type="match status" value="1"/>
</dbReference>
<dbReference type="GO" id="GO:0006412">
    <property type="term" value="P:translation"/>
    <property type="evidence" value="ECO:0007669"/>
    <property type="project" value="UniProtKB-UniRule"/>
</dbReference>
<evidence type="ECO:0000256" key="4">
    <source>
        <dbReference type="ARBA" id="ARBA00023274"/>
    </source>
</evidence>
<keyword evidence="3 5" id="KW-0689">Ribosomal protein</keyword>
<dbReference type="PANTHER" id="PTHR15892">
    <property type="entry name" value="MITOCHONDRIAL RIBOSOMAL PROTEIN L30"/>
    <property type="match status" value="1"/>
</dbReference>
<keyword evidence="8" id="KW-1185">Reference proteome</keyword>
<dbReference type="Pfam" id="PF00327">
    <property type="entry name" value="Ribosomal_L30"/>
    <property type="match status" value="1"/>
</dbReference>
<comment type="similarity">
    <text evidence="1 5">Belongs to the universal ribosomal protein uL30 family.</text>
</comment>
<evidence type="ECO:0000256" key="5">
    <source>
        <dbReference type="HAMAP-Rule" id="MF_01371"/>
    </source>
</evidence>
<sequence>MAKTIVVKQIGSPIRRPAKQRATLIGLGLNKMHKTRELEDTPSVRGMINSIPHMVEIIEERD</sequence>
<proteinExistence type="inferred from homology"/>
<reference evidence="7" key="1">
    <citation type="submission" date="2020-12" db="EMBL/GenBank/DDBJ databases">
        <title>Sedimentitalea sp. nov., isolated from sand in Incheon.</title>
        <authorList>
            <person name="Kim W."/>
        </authorList>
    </citation>
    <scope>NUCLEOTIDE SEQUENCE</scope>
    <source>
        <strain evidence="7">CAU 1593</strain>
    </source>
</reference>
<dbReference type="InterPro" id="IPR016082">
    <property type="entry name" value="Ribosomal_uL30_ferredoxin-like"/>
</dbReference>
<protein>
    <recommendedName>
        <fullName evidence="5">Large ribosomal subunit protein uL30</fullName>
    </recommendedName>
</protein>
<dbReference type="GO" id="GO:0022625">
    <property type="term" value="C:cytosolic large ribosomal subunit"/>
    <property type="evidence" value="ECO:0007669"/>
    <property type="project" value="TreeGrafter"/>
</dbReference>